<dbReference type="AlphaFoldDB" id="A0A382GN80"/>
<evidence type="ECO:0000313" key="2">
    <source>
        <dbReference type="EMBL" id="SVB75611.1"/>
    </source>
</evidence>
<keyword evidence="1" id="KW-0812">Transmembrane</keyword>
<keyword evidence="1" id="KW-0472">Membrane</keyword>
<proteinExistence type="predicted"/>
<name>A0A382GN80_9ZZZZ</name>
<sequence>MYNSLGKYSKTLVQALLLLAVIYVGSHIFHRIQRQRYLTMAEKALTALAIEQEIYFSTNFNYTVELTDLNMTDLGPLLVSLVATSDGWSGVAQHKNLSSEDGCTIYFGTTDVPSLGTSTPRFPGDVACTP</sequence>
<feature type="transmembrane region" description="Helical" evidence="1">
    <location>
        <begin position="12"/>
        <end position="30"/>
    </location>
</feature>
<dbReference type="EMBL" id="UINC01056042">
    <property type="protein sequence ID" value="SVB75611.1"/>
    <property type="molecule type" value="Genomic_DNA"/>
</dbReference>
<reference evidence="2" key="1">
    <citation type="submission" date="2018-05" db="EMBL/GenBank/DDBJ databases">
        <authorList>
            <person name="Lanie J.A."/>
            <person name="Ng W.-L."/>
            <person name="Kazmierczak K.M."/>
            <person name="Andrzejewski T.M."/>
            <person name="Davidsen T.M."/>
            <person name="Wayne K.J."/>
            <person name="Tettelin H."/>
            <person name="Glass J.I."/>
            <person name="Rusch D."/>
            <person name="Podicherti R."/>
            <person name="Tsui H.-C.T."/>
            <person name="Winkler M.E."/>
        </authorList>
    </citation>
    <scope>NUCLEOTIDE SEQUENCE</scope>
</reference>
<keyword evidence="1" id="KW-1133">Transmembrane helix</keyword>
<organism evidence="2">
    <name type="scientific">marine metagenome</name>
    <dbReference type="NCBI Taxonomy" id="408172"/>
    <lineage>
        <taxon>unclassified sequences</taxon>
        <taxon>metagenomes</taxon>
        <taxon>ecological metagenomes</taxon>
    </lineage>
</organism>
<evidence type="ECO:0000256" key="1">
    <source>
        <dbReference type="SAM" id="Phobius"/>
    </source>
</evidence>
<accession>A0A382GN80</accession>
<gene>
    <name evidence="2" type="ORF">METZ01_LOCUS228465</name>
</gene>
<protein>
    <submittedName>
        <fullName evidence="2">Uncharacterized protein</fullName>
    </submittedName>
</protein>